<dbReference type="AlphaFoldDB" id="A0A1M5C9B7"/>
<keyword evidence="1" id="KW-0812">Transmembrane</keyword>
<dbReference type="OrthoDB" id="1976489at2"/>
<evidence type="ECO:0000313" key="3">
    <source>
        <dbReference type="Proteomes" id="UP000184245"/>
    </source>
</evidence>
<dbReference type="InterPro" id="IPR027304">
    <property type="entry name" value="Trigger_fact/SurA_dom_sf"/>
</dbReference>
<keyword evidence="1" id="KW-1133">Transmembrane helix</keyword>
<keyword evidence="3" id="KW-1185">Reference proteome</keyword>
<evidence type="ECO:0000313" key="2">
    <source>
        <dbReference type="EMBL" id="SHF51343.1"/>
    </source>
</evidence>
<dbReference type="PROSITE" id="PS51257">
    <property type="entry name" value="PROKAR_LIPOPROTEIN"/>
    <property type="match status" value="1"/>
</dbReference>
<name>A0A1M5C9B7_9CLOT</name>
<dbReference type="Proteomes" id="UP000184245">
    <property type="component" value="Unassembled WGS sequence"/>
</dbReference>
<evidence type="ECO:0008006" key="4">
    <source>
        <dbReference type="Google" id="ProtNLM"/>
    </source>
</evidence>
<dbReference type="EMBL" id="FQVI01000036">
    <property type="protein sequence ID" value="SHF51343.1"/>
    <property type="molecule type" value="Genomic_DNA"/>
</dbReference>
<proteinExistence type="predicted"/>
<dbReference type="SUPFAM" id="SSF109998">
    <property type="entry name" value="Triger factor/SurA peptide-binding domain-like"/>
    <property type="match status" value="1"/>
</dbReference>
<protein>
    <recommendedName>
        <fullName evidence="4">SurA N-terminal domain-containing protein</fullName>
    </recommendedName>
</protein>
<dbReference type="RefSeq" id="WP_072854568.1">
    <property type="nucleotide sequence ID" value="NZ_FQVI01000036.1"/>
</dbReference>
<keyword evidence="1" id="KW-0472">Membrane</keyword>
<reference evidence="2 3" key="1">
    <citation type="submission" date="2016-11" db="EMBL/GenBank/DDBJ databases">
        <authorList>
            <person name="Jaros S."/>
            <person name="Januszkiewicz K."/>
            <person name="Wedrychowicz H."/>
        </authorList>
    </citation>
    <scope>NUCLEOTIDE SEQUENCE [LARGE SCALE GENOMIC DNA]</scope>
    <source>
        <strain evidence="2 3">DSM 17459</strain>
    </source>
</reference>
<organism evidence="2 3">
    <name type="scientific">Lactonifactor longoviformis DSM 17459</name>
    <dbReference type="NCBI Taxonomy" id="1122155"/>
    <lineage>
        <taxon>Bacteria</taxon>
        <taxon>Bacillati</taxon>
        <taxon>Bacillota</taxon>
        <taxon>Clostridia</taxon>
        <taxon>Eubacteriales</taxon>
        <taxon>Clostridiaceae</taxon>
        <taxon>Lactonifactor</taxon>
    </lineage>
</organism>
<sequence length="250" mass="29134">MKEIKKKQLWLILAVCCFLAVIIVSCIYIRGKNTTAQGTALTVNGYSVAEEEFQMILSDYRSKVYSLYSSDEIHKESFWITEYDGETPLKKIEGLAVEHLVRNKTIQKLSEKRGLTKKFSYSDIIEETKKENAERKQAYDSGQAVYGMRSYEIDDYYKYLYSNMEAALIVDLIKNTIEVTEEECKTYYEEHKEMDAELQEGYEKTKSIIKRRIQDDKADAIIAKEIKKAKVNYDQKQLDRLALEVLTVQE</sequence>
<accession>A0A1M5C9B7</accession>
<feature type="transmembrane region" description="Helical" evidence="1">
    <location>
        <begin position="9"/>
        <end position="31"/>
    </location>
</feature>
<dbReference type="STRING" id="1122155.SAMN02745158_04030"/>
<evidence type="ECO:0000256" key="1">
    <source>
        <dbReference type="SAM" id="Phobius"/>
    </source>
</evidence>
<gene>
    <name evidence="2" type="ORF">SAMN02745158_04030</name>
</gene>